<gene>
    <name evidence="2" type="ORF">KSZ_18230</name>
</gene>
<accession>A0ABQ3VCD7</accession>
<feature type="compositionally biased region" description="Basic and acidic residues" evidence="1">
    <location>
        <begin position="8"/>
        <end position="23"/>
    </location>
</feature>
<sequence length="56" mass="6422">MTFFGGLRGEKKDTKKPAKNKTHDKATSLINPYCRLICFSACQNTLAKNTARREWM</sequence>
<feature type="region of interest" description="Disordered" evidence="1">
    <location>
        <begin position="1"/>
        <end position="23"/>
    </location>
</feature>
<proteinExistence type="predicted"/>
<dbReference type="EMBL" id="BNJJ01000004">
    <property type="protein sequence ID" value="GHO83817.1"/>
    <property type="molecule type" value="Genomic_DNA"/>
</dbReference>
<name>A0ABQ3VCD7_9CHLR</name>
<dbReference type="Proteomes" id="UP000635565">
    <property type="component" value="Unassembled WGS sequence"/>
</dbReference>
<protein>
    <submittedName>
        <fullName evidence="2">Uncharacterized protein</fullName>
    </submittedName>
</protein>
<reference evidence="2 3" key="1">
    <citation type="journal article" date="2021" name="Int. J. Syst. Evol. Microbiol.">
        <title>Reticulibacter mediterranei gen. nov., sp. nov., within the new family Reticulibacteraceae fam. nov., and Ktedonospora formicarum gen. nov., sp. nov., Ktedonobacter robiniae sp. nov., Dictyobacter formicarum sp. nov. and Dictyobacter arantiisoli sp. nov., belonging to the class Ktedonobacteria.</title>
        <authorList>
            <person name="Yabe S."/>
            <person name="Zheng Y."/>
            <person name="Wang C.M."/>
            <person name="Sakai Y."/>
            <person name="Abe K."/>
            <person name="Yokota A."/>
            <person name="Donadio S."/>
            <person name="Cavaletti L."/>
            <person name="Monciardini P."/>
        </authorList>
    </citation>
    <scope>NUCLEOTIDE SEQUENCE [LARGE SCALE GENOMIC DNA]</scope>
    <source>
        <strain evidence="2 3">SOSP1-9</strain>
    </source>
</reference>
<evidence type="ECO:0000256" key="1">
    <source>
        <dbReference type="SAM" id="MobiDB-lite"/>
    </source>
</evidence>
<keyword evidence="3" id="KW-1185">Reference proteome</keyword>
<organism evidence="2 3">
    <name type="scientific">Dictyobacter formicarum</name>
    <dbReference type="NCBI Taxonomy" id="2778368"/>
    <lineage>
        <taxon>Bacteria</taxon>
        <taxon>Bacillati</taxon>
        <taxon>Chloroflexota</taxon>
        <taxon>Ktedonobacteria</taxon>
        <taxon>Ktedonobacterales</taxon>
        <taxon>Dictyobacteraceae</taxon>
        <taxon>Dictyobacter</taxon>
    </lineage>
</organism>
<evidence type="ECO:0000313" key="2">
    <source>
        <dbReference type="EMBL" id="GHO83817.1"/>
    </source>
</evidence>
<comment type="caution">
    <text evidence="2">The sequence shown here is derived from an EMBL/GenBank/DDBJ whole genome shotgun (WGS) entry which is preliminary data.</text>
</comment>
<evidence type="ECO:0000313" key="3">
    <source>
        <dbReference type="Proteomes" id="UP000635565"/>
    </source>
</evidence>